<evidence type="ECO:0000313" key="1">
    <source>
        <dbReference type="EMBL" id="KAI7747781.1"/>
    </source>
</evidence>
<proteinExistence type="predicted"/>
<accession>A0AAD5CT14</accession>
<evidence type="ECO:0000313" key="2">
    <source>
        <dbReference type="Proteomes" id="UP001206925"/>
    </source>
</evidence>
<protein>
    <submittedName>
        <fullName evidence="1">Uncharacterized protein</fullName>
    </submittedName>
</protein>
<dbReference type="EMBL" id="JAMZMK010006688">
    <property type="protein sequence ID" value="KAI7747781.1"/>
    <property type="molecule type" value="Genomic_DNA"/>
</dbReference>
<dbReference type="Proteomes" id="UP001206925">
    <property type="component" value="Unassembled WGS sequence"/>
</dbReference>
<dbReference type="AlphaFoldDB" id="A0AAD5CT14"/>
<gene>
    <name evidence="1" type="ORF">M8C21_006152</name>
</gene>
<comment type="caution">
    <text evidence="1">The sequence shown here is derived from an EMBL/GenBank/DDBJ whole genome shotgun (WGS) entry which is preliminary data.</text>
</comment>
<reference evidence="1" key="1">
    <citation type="submission" date="2022-06" db="EMBL/GenBank/DDBJ databases">
        <title>Uncovering the hologenomic basis of an extraordinary plant invasion.</title>
        <authorList>
            <person name="Bieker V.C."/>
            <person name="Martin M.D."/>
            <person name="Gilbert T."/>
            <person name="Hodgins K."/>
            <person name="Battlay P."/>
            <person name="Petersen B."/>
            <person name="Wilson J."/>
        </authorList>
    </citation>
    <scope>NUCLEOTIDE SEQUENCE</scope>
    <source>
        <strain evidence="1">AA19_3_7</strain>
        <tissue evidence="1">Leaf</tissue>
    </source>
</reference>
<sequence>MSRLQKEMKIESLCDSSSTITGIYPSGRKSVFFLPENQKKPYVVNLMDELTLKVANQPVDYFLQLCEPCRARANKITELGGSIRKVWACWFSCKFDNL</sequence>
<keyword evidence="2" id="KW-1185">Reference proteome</keyword>
<organism evidence="1 2">
    <name type="scientific">Ambrosia artemisiifolia</name>
    <name type="common">Common ragweed</name>
    <dbReference type="NCBI Taxonomy" id="4212"/>
    <lineage>
        <taxon>Eukaryota</taxon>
        <taxon>Viridiplantae</taxon>
        <taxon>Streptophyta</taxon>
        <taxon>Embryophyta</taxon>
        <taxon>Tracheophyta</taxon>
        <taxon>Spermatophyta</taxon>
        <taxon>Magnoliopsida</taxon>
        <taxon>eudicotyledons</taxon>
        <taxon>Gunneridae</taxon>
        <taxon>Pentapetalae</taxon>
        <taxon>asterids</taxon>
        <taxon>campanulids</taxon>
        <taxon>Asterales</taxon>
        <taxon>Asteraceae</taxon>
        <taxon>Asteroideae</taxon>
        <taxon>Heliantheae alliance</taxon>
        <taxon>Heliantheae</taxon>
        <taxon>Ambrosia</taxon>
    </lineage>
</organism>
<name>A0AAD5CT14_AMBAR</name>